<keyword evidence="2" id="KW-0805">Transcription regulation</keyword>
<dbReference type="KEGG" id="arac:E0W69_014470"/>
<dbReference type="OrthoDB" id="655312at2"/>
<dbReference type="GO" id="GO:0006352">
    <property type="term" value="P:DNA-templated transcription initiation"/>
    <property type="evidence" value="ECO:0007669"/>
    <property type="project" value="InterPro"/>
</dbReference>
<dbReference type="PANTHER" id="PTHR43133:SF8">
    <property type="entry name" value="RNA POLYMERASE SIGMA FACTOR HI_1459-RELATED"/>
    <property type="match status" value="1"/>
</dbReference>
<organism evidence="7 8">
    <name type="scientific">Rhizosphaericola mali</name>
    <dbReference type="NCBI Taxonomy" id="2545455"/>
    <lineage>
        <taxon>Bacteria</taxon>
        <taxon>Pseudomonadati</taxon>
        <taxon>Bacteroidota</taxon>
        <taxon>Chitinophagia</taxon>
        <taxon>Chitinophagales</taxon>
        <taxon>Chitinophagaceae</taxon>
        <taxon>Rhizosphaericola</taxon>
    </lineage>
</organism>
<dbReference type="InterPro" id="IPR013249">
    <property type="entry name" value="RNA_pol_sigma70_r4_t2"/>
</dbReference>
<evidence type="ECO:0000256" key="1">
    <source>
        <dbReference type="ARBA" id="ARBA00010641"/>
    </source>
</evidence>
<keyword evidence="5" id="KW-0804">Transcription</keyword>
<dbReference type="Pfam" id="PF08281">
    <property type="entry name" value="Sigma70_r4_2"/>
    <property type="match status" value="1"/>
</dbReference>
<name>A0A5P2G9C2_9BACT</name>
<evidence type="ECO:0000256" key="4">
    <source>
        <dbReference type="ARBA" id="ARBA00023125"/>
    </source>
</evidence>
<proteinExistence type="inferred from homology"/>
<dbReference type="InterPro" id="IPR013324">
    <property type="entry name" value="RNA_pol_sigma_r3/r4-like"/>
</dbReference>
<dbReference type="Gene3D" id="1.10.1740.10">
    <property type="match status" value="1"/>
</dbReference>
<evidence type="ECO:0000313" key="7">
    <source>
        <dbReference type="EMBL" id="QES89813.1"/>
    </source>
</evidence>
<dbReference type="AlphaFoldDB" id="A0A5P2G9C2"/>
<dbReference type="Proteomes" id="UP000292424">
    <property type="component" value="Chromosome"/>
</dbReference>
<dbReference type="InterPro" id="IPR013325">
    <property type="entry name" value="RNA_pol_sigma_r2"/>
</dbReference>
<dbReference type="Gene3D" id="1.10.10.10">
    <property type="entry name" value="Winged helix-like DNA-binding domain superfamily/Winged helix DNA-binding domain"/>
    <property type="match status" value="1"/>
</dbReference>
<dbReference type="NCBIfam" id="TIGR02937">
    <property type="entry name" value="sigma70-ECF"/>
    <property type="match status" value="1"/>
</dbReference>
<dbReference type="InterPro" id="IPR014284">
    <property type="entry name" value="RNA_pol_sigma-70_dom"/>
</dbReference>
<dbReference type="SUPFAM" id="SSF88659">
    <property type="entry name" value="Sigma3 and sigma4 domains of RNA polymerase sigma factors"/>
    <property type="match status" value="1"/>
</dbReference>
<reference evidence="7 8" key="1">
    <citation type="submission" date="2019-09" db="EMBL/GenBank/DDBJ databases">
        <title>Complete genome sequence of Arachidicoccus sp. B3-10 isolated from apple orchard soil.</title>
        <authorList>
            <person name="Kim H.S."/>
            <person name="Han K.-I."/>
            <person name="Suh M.K."/>
            <person name="Lee K.C."/>
            <person name="Eom M.K."/>
            <person name="Kim J.-S."/>
            <person name="Kang S.W."/>
            <person name="Sin Y."/>
            <person name="Lee J.-S."/>
        </authorList>
    </citation>
    <scope>NUCLEOTIDE SEQUENCE [LARGE SCALE GENOMIC DNA]</scope>
    <source>
        <strain evidence="7 8">B3-10</strain>
    </source>
</reference>
<evidence type="ECO:0000313" key="8">
    <source>
        <dbReference type="Proteomes" id="UP000292424"/>
    </source>
</evidence>
<dbReference type="SUPFAM" id="SSF88946">
    <property type="entry name" value="Sigma2 domain of RNA polymerase sigma factors"/>
    <property type="match status" value="1"/>
</dbReference>
<dbReference type="InterPro" id="IPR039425">
    <property type="entry name" value="RNA_pol_sigma-70-like"/>
</dbReference>
<dbReference type="GO" id="GO:0016987">
    <property type="term" value="F:sigma factor activity"/>
    <property type="evidence" value="ECO:0007669"/>
    <property type="project" value="UniProtKB-KW"/>
</dbReference>
<evidence type="ECO:0000256" key="5">
    <source>
        <dbReference type="ARBA" id="ARBA00023163"/>
    </source>
</evidence>
<evidence type="ECO:0000256" key="2">
    <source>
        <dbReference type="ARBA" id="ARBA00023015"/>
    </source>
</evidence>
<feature type="domain" description="RNA polymerase sigma factor 70 region 4 type 2" evidence="6">
    <location>
        <begin position="127"/>
        <end position="172"/>
    </location>
</feature>
<keyword evidence="3" id="KW-0731">Sigma factor</keyword>
<protein>
    <submittedName>
        <fullName evidence="7">Sigma-70 family RNA polymerase sigma factor</fullName>
    </submittedName>
</protein>
<dbReference type="GO" id="GO:0003677">
    <property type="term" value="F:DNA binding"/>
    <property type="evidence" value="ECO:0007669"/>
    <property type="project" value="UniProtKB-KW"/>
</dbReference>
<sequence>MAMLSKTQNEYWIRQLKSGDRQIFTQIFHDYSELIYKNICQLVTQSGDAEDILQEVFVLLWNKRMSLSENTKIDGWLFNTSYFKSLEYVKKEVKNRLISLDVLIVGDDIISNDVDLESEIIYEEKLQMLREGIDQLSEQRKNAFVLCKIEGKSYVEAAAIIGVSATTVKDYVKVATKLVKKYALINDITLSILVCDMVFKK</sequence>
<dbReference type="PANTHER" id="PTHR43133">
    <property type="entry name" value="RNA POLYMERASE ECF-TYPE SIGMA FACTO"/>
    <property type="match status" value="1"/>
</dbReference>
<comment type="similarity">
    <text evidence="1">Belongs to the sigma-70 factor family. ECF subfamily.</text>
</comment>
<accession>A0A5P2G9C2</accession>
<evidence type="ECO:0000256" key="3">
    <source>
        <dbReference type="ARBA" id="ARBA00023082"/>
    </source>
</evidence>
<evidence type="ECO:0000259" key="6">
    <source>
        <dbReference type="Pfam" id="PF08281"/>
    </source>
</evidence>
<keyword evidence="4" id="KW-0238">DNA-binding</keyword>
<keyword evidence="8" id="KW-1185">Reference proteome</keyword>
<dbReference type="EMBL" id="CP044016">
    <property type="protein sequence ID" value="QES89813.1"/>
    <property type="molecule type" value="Genomic_DNA"/>
</dbReference>
<dbReference type="InterPro" id="IPR036388">
    <property type="entry name" value="WH-like_DNA-bd_sf"/>
</dbReference>
<gene>
    <name evidence="7" type="ORF">E0W69_014470</name>
</gene>